<feature type="compositionally biased region" description="Low complexity" evidence="1">
    <location>
        <begin position="404"/>
        <end position="437"/>
    </location>
</feature>
<feature type="region of interest" description="Disordered" evidence="1">
    <location>
        <begin position="77"/>
        <end position="108"/>
    </location>
</feature>
<dbReference type="KEGG" id="lmat:92517063"/>
<protein>
    <submittedName>
        <fullName evidence="2">Uncharacterized protein</fullName>
    </submittedName>
</protein>
<reference evidence="3" key="2">
    <citation type="journal article" date="2021" name="Sci. Data">
        <title>Chromosome-scale genome sequencing, assembly and annotation of six genomes from subfamily Leishmaniinae.</title>
        <authorList>
            <person name="Almutairi H."/>
            <person name="Urbaniak M.D."/>
            <person name="Bates M.D."/>
            <person name="Jariyapan N."/>
            <person name="Kwakye-Nuako G."/>
            <person name="Thomaz Soccol V."/>
            <person name="Al-Salem W.S."/>
            <person name="Dillon R.J."/>
            <person name="Bates P.A."/>
            <person name="Gatherer D."/>
        </authorList>
    </citation>
    <scope>NUCLEOTIDE SEQUENCE [LARGE SCALE GENOMIC DNA]</scope>
</reference>
<evidence type="ECO:0000256" key="1">
    <source>
        <dbReference type="SAM" id="MobiDB-lite"/>
    </source>
</evidence>
<sequence>MRQLRQKKRDLDVWAPPLPLPAAAGASEPASAFQERFANRTEVVGKGGVDAHLGVAAAPASKDAVLLVAKPKRGTLAPLPASKQAPCNELAGAPPPVSALRRQKAQRPVRIRITAPSEKAHPSSSPLPRGSLPVCAATPAMCRGSVPSLPSSTSAARAEGRVPVPCLLSPSAAAAVAATSGAAAASNKALKFDSPLTPLHCDAGLRRCPSTAASSTGTPIASSHMQGIIEAAAASSTSAPLSRTPHGGDLLSVPWPSRLAKSPRNAERPASTTTTTTAAVAPSRVSRHTEQVKVTSLTATRLNQDRHEWSPSASTAAVAKQKKLPSFRPYSLSSYKALMAGISAQKPGGLGPSDTDAQRAAREKRDKARAYAKRAMEVARASLAGAGSRADEADPCTTTVSPVSASARSYSSEAAAATTTTTATASLTSRSTSGESSVHCGRRQRGTHHAAATPRSIPPRHADSRPSRAATPQPHLSAAAVEGAGTTPSCSRAENPNAQSLQAVRPSSSAPPQRTPAVAAFSVAAAPRWQIAQARRRRERALRYAREVSQKCLRLTPAECKGGDAVCAERRGAASRPRQVAKSGAADDADEEETWLDGSVFTPPGAATTADAPGLGRIQQLQRLLELEALHAKRKEAVEAIRRQLRA</sequence>
<accession>A0A836HZK4</accession>
<dbReference type="AlphaFoldDB" id="A0A836HZK4"/>
<feature type="region of interest" description="Disordered" evidence="1">
    <location>
        <begin position="578"/>
        <end position="614"/>
    </location>
</feature>
<keyword evidence="3" id="KW-1185">Reference proteome</keyword>
<feature type="compositionally biased region" description="Basic and acidic residues" evidence="1">
    <location>
        <begin position="356"/>
        <end position="369"/>
    </location>
</feature>
<dbReference type="GeneID" id="92517063"/>
<feature type="compositionally biased region" description="Low complexity" evidence="1">
    <location>
        <begin position="602"/>
        <end position="614"/>
    </location>
</feature>
<proteinExistence type="predicted"/>
<organism evidence="2 3">
    <name type="scientific">Leishmania martiniquensis</name>
    <dbReference type="NCBI Taxonomy" id="1580590"/>
    <lineage>
        <taxon>Eukaryota</taxon>
        <taxon>Discoba</taxon>
        <taxon>Euglenozoa</taxon>
        <taxon>Kinetoplastea</taxon>
        <taxon>Metakinetoplastina</taxon>
        <taxon>Trypanosomatida</taxon>
        <taxon>Trypanosomatidae</taxon>
        <taxon>Leishmaniinae</taxon>
        <taxon>Leishmania</taxon>
    </lineage>
</organism>
<feature type="region of interest" description="Disordered" evidence="1">
    <location>
        <begin position="1"/>
        <end position="27"/>
    </location>
</feature>
<feature type="region of interest" description="Disordered" evidence="1">
    <location>
        <begin position="236"/>
        <end position="288"/>
    </location>
</feature>
<feature type="region of interest" description="Disordered" evidence="1">
    <location>
        <begin position="345"/>
        <end position="369"/>
    </location>
</feature>
<dbReference type="Proteomes" id="UP000673552">
    <property type="component" value="Unassembled WGS sequence"/>
</dbReference>
<reference evidence="3" key="1">
    <citation type="journal article" date="2021" name="Microbiol. Resour. Announc.">
        <title>LGAAP: Leishmaniinae Genome Assembly and Annotation Pipeline.</title>
        <authorList>
            <person name="Almutairi H."/>
            <person name="Urbaniak M.D."/>
            <person name="Bates M.D."/>
            <person name="Jariyapan N."/>
            <person name="Kwakye-Nuako G."/>
            <person name="Thomaz-Soccol V."/>
            <person name="Al-Salem W.S."/>
            <person name="Dillon R.J."/>
            <person name="Bates P.A."/>
            <person name="Gatherer D."/>
        </authorList>
    </citation>
    <scope>NUCLEOTIDE SEQUENCE [LARGE SCALE GENOMIC DNA]</scope>
</reference>
<comment type="caution">
    <text evidence="2">The sequence shown here is derived from an EMBL/GenBank/DDBJ whole genome shotgun (WGS) entry which is preliminary data.</text>
</comment>
<evidence type="ECO:0000313" key="3">
    <source>
        <dbReference type="Proteomes" id="UP000673552"/>
    </source>
</evidence>
<dbReference type="EMBL" id="JAFEUZ010000008">
    <property type="protein sequence ID" value="KAG5485755.1"/>
    <property type="molecule type" value="Genomic_DNA"/>
</dbReference>
<gene>
    <name evidence="2" type="ORF">LSCM1_07166</name>
</gene>
<feature type="compositionally biased region" description="Low complexity" evidence="1">
    <location>
        <begin position="268"/>
        <end position="284"/>
    </location>
</feature>
<evidence type="ECO:0000313" key="2">
    <source>
        <dbReference type="EMBL" id="KAG5485755.1"/>
    </source>
</evidence>
<dbReference type="OrthoDB" id="267885at2759"/>
<name>A0A836HZK4_9TRYP</name>
<feature type="region of interest" description="Disordered" evidence="1">
    <location>
        <begin position="384"/>
        <end position="516"/>
    </location>
</feature>
<dbReference type="RefSeq" id="XP_067180908.1">
    <property type="nucleotide sequence ID" value="XM_067324551.1"/>
</dbReference>
<feature type="compositionally biased region" description="Polar residues" evidence="1">
    <location>
        <begin position="486"/>
        <end position="512"/>
    </location>
</feature>